<feature type="compositionally biased region" description="Gly residues" evidence="1">
    <location>
        <begin position="80"/>
        <end position="104"/>
    </location>
</feature>
<dbReference type="AlphaFoldDB" id="A0A7S4BTM8"/>
<accession>A0A7S4BTM8</accession>
<proteinExistence type="predicted"/>
<evidence type="ECO:0000313" key="2">
    <source>
        <dbReference type="EMBL" id="CAE0776157.1"/>
    </source>
</evidence>
<evidence type="ECO:0000256" key="1">
    <source>
        <dbReference type="SAM" id="MobiDB-lite"/>
    </source>
</evidence>
<feature type="region of interest" description="Disordered" evidence="1">
    <location>
        <begin position="64"/>
        <end position="120"/>
    </location>
</feature>
<feature type="compositionally biased region" description="Basic and acidic residues" evidence="1">
    <location>
        <begin position="105"/>
        <end position="120"/>
    </location>
</feature>
<organism evidence="2">
    <name type="scientific">Chrysotila carterae</name>
    <name type="common">Marine alga</name>
    <name type="synonym">Syracosphaera carterae</name>
    <dbReference type="NCBI Taxonomy" id="13221"/>
    <lineage>
        <taxon>Eukaryota</taxon>
        <taxon>Haptista</taxon>
        <taxon>Haptophyta</taxon>
        <taxon>Prymnesiophyceae</taxon>
        <taxon>Isochrysidales</taxon>
        <taxon>Isochrysidaceae</taxon>
        <taxon>Chrysotila</taxon>
    </lineage>
</organism>
<feature type="compositionally biased region" description="Basic and acidic residues" evidence="1">
    <location>
        <begin position="70"/>
        <end position="79"/>
    </location>
</feature>
<name>A0A7S4BTM8_CHRCT</name>
<protein>
    <submittedName>
        <fullName evidence="2">Uncharacterized protein</fullName>
    </submittedName>
</protein>
<sequence length="120" mass="12134">MPTHSSIHLHSANCARTHESWQPSPNASIMSVSVLSQRELACGFPLPLPPPAVTFLAFAAVSKASRRPHLHGEDGDRGSGGDGGDGDSGGGGGDGNSVGGGSDGEGARPEPKERQLAALK</sequence>
<reference evidence="2" key="1">
    <citation type="submission" date="2021-01" db="EMBL/GenBank/DDBJ databases">
        <authorList>
            <person name="Corre E."/>
            <person name="Pelletier E."/>
            <person name="Niang G."/>
            <person name="Scheremetjew M."/>
            <person name="Finn R."/>
            <person name="Kale V."/>
            <person name="Holt S."/>
            <person name="Cochrane G."/>
            <person name="Meng A."/>
            <person name="Brown T."/>
            <person name="Cohen L."/>
        </authorList>
    </citation>
    <scope>NUCLEOTIDE SEQUENCE</scope>
    <source>
        <strain evidence="2">CCMP645</strain>
    </source>
</reference>
<gene>
    <name evidence="2" type="ORF">PCAR00345_LOCUS28793</name>
</gene>
<dbReference type="EMBL" id="HBIZ01045013">
    <property type="protein sequence ID" value="CAE0776157.1"/>
    <property type="molecule type" value="Transcribed_RNA"/>
</dbReference>